<dbReference type="InterPro" id="IPR013557">
    <property type="entry name" value="AntA/B_antirep"/>
</dbReference>
<name>A0A2W3YU36_9ENTE</name>
<evidence type="ECO:0000313" key="3">
    <source>
        <dbReference type="EMBL" id="PZL71041.1"/>
    </source>
</evidence>
<dbReference type="AlphaFoldDB" id="A0A2W3YU36"/>
<feature type="domain" description="Antirepressor protein C-terminal" evidence="1">
    <location>
        <begin position="126"/>
        <end position="236"/>
    </location>
</feature>
<dbReference type="Pfam" id="PF03374">
    <property type="entry name" value="ANT"/>
    <property type="match status" value="1"/>
</dbReference>
<comment type="caution">
    <text evidence="3">The sequence shown here is derived from an EMBL/GenBank/DDBJ whole genome shotgun (WGS) entry which is preliminary data.</text>
</comment>
<dbReference type="GO" id="GO:0003677">
    <property type="term" value="F:DNA binding"/>
    <property type="evidence" value="ECO:0007669"/>
    <property type="project" value="InterPro"/>
</dbReference>
<dbReference type="Pfam" id="PF08346">
    <property type="entry name" value="AntA"/>
    <property type="match status" value="1"/>
</dbReference>
<evidence type="ECO:0000259" key="2">
    <source>
        <dbReference type="Pfam" id="PF08346"/>
    </source>
</evidence>
<dbReference type="Proteomes" id="UP000249828">
    <property type="component" value="Unassembled WGS sequence"/>
</dbReference>
<gene>
    <name evidence="3" type="ORF">CI088_14290</name>
</gene>
<protein>
    <submittedName>
        <fullName evidence="3">Oxidoreductase</fullName>
    </submittedName>
</protein>
<dbReference type="RefSeq" id="WP_111248651.1">
    <property type="nucleotide sequence ID" value="NZ_PIEU01000111.1"/>
</dbReference>
<evidence type="ECO:0000313" key="4">
    <source>
        <dbReference type="Proteomes" id="UP000249828"/>
    </source>
</evidence>
<keyword evidence="4" id="KW-1185">Reference proteome</keyword>
<dbReference type="PANTHER" id="PTHR36180:SF1">
    <property type="entry name" value="ANTA_ANTB ANTIREPRESSOR DOMAIN-CONTAINING PROTEIN"/>
    <property type="match status" value="1"/>
</dbReference>
<sequence length="241" mass="27298">MNELIKVTTNENDEQLVSARELHRGLEIKTRFSQWVIQNFKPFREGVDFSSVVTTTQQNQYGGLKELQDYALSVEMAKHIAMMTGTPKGYEVRDYFIKVEAAWNNPDMVVQRAMQIQQKKIETLQLENAELKPKALFADSVSASHTSILVGELAKLIKQNGVSIGANRLFGWLRDKGFLIKRKGASWNMPTQLSMEQGLFEIKETVISHSDGHTSISKTPKVTGKGQIYFVNKFLEEKQTA</sequence>
<evidence type="ECO:0000259" key="1">
    <source>
        <dbReference type="Pfam" id="PF03374"/>
    </source>
</evidence>
<feature type="domain" description="AntA/AntB antirepressor" evidence="2">
    <location>
        <begin position="17"/>
        <end position="84"/>
    </location>
</feature>
<dbReference type="EMBL" id="PIEU01000111">
    <property type="protein sequence ID" value="PZL71041.1"/>
    <property type="molecule type" value="Genomic_DNA"/>
</dbReference>
<proteinExistence type="predicted"/>
<organism evidence="3 4">
    <name type="scientific">Enterococcus plantarum</name>
    <dbReference type="NCBI Taxonomy" id="1077675"/>
    <lineage>
        <taxon>Bacteria</taxon>
        <taxon>Bacillati</taxon>
        <taxon>Bacillota</taxon>
        <taxon>Bacilli</taxon>
        <taxon>Lactobacillales</taxon>
        <taxon>Enterococcaceae</taxon>
        <taxon>Enterococcus</taxon>
    </lineage>
</organism>
<reference evidence="3 4" key="1">
    <citation type="submission" date="2017-11" db="EMBL/GenBank/DDBJ databases">
        <title>Draft genome sequence of Enterococcus plantarum TRW2 strain isolated from lettuce.</title>
        <authorList>
            <person name="Kim E.B."/>
            <person name="Marco M.L."/>
            <person name="Williams T.R."/>
            <person name="You I.H."/>
        </authorList>
    </citation>
    <scope>NUCLEOTIDE SEQUENCE [LARGE SCALE GENOMIC DNA]</scope>
    <source>
        <strain evidence="3 4">TRW2</strain>
    </source>
</reference>
<dbReference type="InterPro" id="IPR005039">
    <property type="entry name" value="Ant_C"/>
</dbReference>
<dbReference type="PANTHER" id="PTHR36180">
    <property type="entry name" value="DNA-BINDING PROTEIN-RELATED-RELATED"/>
    <property type="match status" value="1"/>
</dbReference>
<accession>A0A2W3YU36</accession>